<proteinExistence type="predicted"/>
<dbReference type="PANTHER" id="PTHR46791">
    <property type="entry name" value="EXPRESSED PROTEIN"/>
    <property type="match status" value="1"/>
</dbReference>
<dbReference type="EMBL" id="JAPZBS010000004">
    <property type="protein sequence ID" value="KAJ5377944.1"/>
    <property type="molecule type" value="Genomic_DNA"/>
</dbReference>
<dbReference type="Proteomes" id="UP001147782">
    <property type="component" value="Unassembled WGS sequence"/>
</dbReference>
<feature type="compositionally biased region" description="Low complexity" evidence="1">
    <location>
        <begin position="320"/>
        <end position="336"/>
    </location>
</feature>
<feature type="region of interest" description="Disordered" evidence="1">
    <location>
        <begin position="273"/>
        <end position="336"/>
    </location>
</feature>
<evidence type="ECO:0000259" key="2">
    <source>
        <dbReference type="Pfam" id="PF24764"/>
    </source>
</evidence>
<dbReference type="InterPro" id="IPR058913">
    <property type="entry name" value="Integrase_dom_put"/>
</dbReference>
<name>A0A9W9SIL7_9EURO</name>
<organism evidence="3 4">
    <name type="scientific">Penicillium cataractarum</name>
    <dbReference type="NCBI Taxonomy" id="2100454"/>
    <lineage>
        <taxon>Eukaryota</taxon>
        <taxon>Fungi</taxon>
        <taxon>Dikarya</taxon>
        <taxon>Ascomycota</taxon>
        <taxon>Pezizomycotina</taxon>
        <taxon>Eurotiomycetes</taxon>
        <taxon>Eurotiomycetidae</taxon>
        <taxon>Eurotiales</taxon>
        <taxon>Aspergillaceae</taxon>
        <taxon>Penicillium</taxon>
    </lineage>
</organism>
<evidence type="ECO:0000313" key="3">
    <source>
        <dbReference type="EMBL" id="KAJ5377944.1"/>
    </source>
</evidence>
<dbReference type="OrthoDB" id="5392716at2759"/>
<feature type="domain" description="Integrase core" evidence="2">
    <location>
        <begin position="183"/>
        <end position="263"/>
    </location>
</feature>
<dbReference type="AlphaFoldDB" id="A0A9W9SIL7"/>
<sequence length="564" mass="63888">MPRPSVNLDPYQEEITRLVYANSTNEDICAFLLNTYGIRISPTTLCRRRNAWGLHTPYLTTKRILLMRSILSLDTQEILRLLQKKGIPSSERSLYRIRQKLGVKLRVNDAAERASQERIIERILTAEDQIGDIEGYGRRYQQIHLRSQGVFIARDRAYEIYRTINPDAIDDRRSGFQRRRGAYICDGPNAIWHLDGYMKLEPFGIEIYAAIDGYSRYVIWIYIGISARTAVSVLRQYLDCVRSNGYIPRKLRVDLGSETVLIGDAHLTLRESLLSPSNTPPSPSNAPPSPSNAPLSPSNAPPSPSNAPLSPSNAPPSPSNAPRSPSNALPSPSNALPSTLSSVSRFRNYFIYGRSIDNQRIESWWGQLAQSSLFVYHEYFNILLGDGIYSKQCIPEQIVLLAIYMPILRARIQSFVSSVWNVHPIRKQPKRPHVVSGKPMMNYHYPPEGIPDCKESFDPSLLQRLQEDVAEWDPAEYLPPSTLAWCRLQLIEIGQQEVGEPFDPEDPLIQLLGDRKQPYRKVYETMRARALLHDQLGTLPILTLSIKPTGAFSWGPSAQWHQGA</sequence>
<reference evidence="3" key="1">
    <citation type="submission" date="2022-11" db="EMBL/GenBank/DDBJ databases">
        <authorList>
            <person name="Petersen C."/>
        </authorList>
    </citation>
    <scope>NUCLEOTIDE SEQUENCE</scope>
    <source>
        <strain evidence="3">IBT 29864</strain>
    </source>
</reference>
<comment type="caution">
    <text evidence="3">The sequence shown here is derived from an EMBL/GenBank/DDBJ whole genome shotgun (WGS) entry which is preliminary data.</text>
</comment>
<feature type="domain" description="Integrase core" evidence="2">
    <location>
        <begin position="347"/>
        <end position="430"/>
    </location>
</feature>
<keyword evidence="4" id="KW-1185">Reference proteome</keyword>
<accession>A0A9W9SIL7</accession>
<dbReference type="GeneID" id="81437461"/>
<dbReference type="Pfam" id="PF24764">
    <property type="entry name" value="rva_4"/>
    <property type="match status" value="2"/>
</dbReference>
<evidence type="ECO:0000256" key="1">
    <source>
        <dbReference type="SAM" id="MobiDB-lite"/>
    </source>
</evidence>
<reference evidence="3" key="2">
    <citation type="journal article" date="2023" name="IMA Fungus">
        <title>Comparative genomic study of the Penicillium genus elucidates a diverse pangenome and 15 lateral gene transfer events.</title>
        <authorList>
            <person name="Petersen C."/>
            <person name="Sorensen T."/>
            <person name="Nielsen M.R."/>
            <person name="Sondergaard T.E."/>
            <person name="Sorensen J.L."/>
            <person name="Fitzpatrick D.A."/>
            <person name="Frisvad J.C."/>
            <person name="Nielsen K.L."/>
        </authorList>
    </citation>
    <scope>NUCLEOTIDE SEQUENCE</scope>
    <source>
        <strain evidence="3">IBT 29864</strain>
    </source>
</reference>
<feature type="compositionally biased region" description="Pro residues" evidence="1">
    <location>
        <begin position="278"/>
        <end position="291"/>
    </location>
</feature>
<protein>
    <recommendedName>
        <fullName evidence="2">Integrase core domain-containing protein</fullName>
    </recommendedName>
</protein>
<evidence type="ECO:0000313" key="4">
    <source>
        <dbReference type="Proteomes" id="UP001147782"/>
    </source>
</evidence>
<dbReference type="PANTHER" id="PTHR46791:SF5">
    <property type="entry name" value="CLR5 DOMAIN-CONTAINING PROTEIN-RELATED"/>
    <property type="match status" value="1"/>
</dbReference>
<gene>
    <name evidence="3" type="ORF">N7496_005353</name>
</gene>
<dbReference type="RefSeq" id="XP_056556807.1">
    <property type="nucleotide sequence ID" value="XM_056698282.1"/>
</dbReference>